<organism evidence="2 3">
    <name type="scientific">Actinomyces respiraculi</name>
    <dbReference type="NCBI Taxonomy" id="2744574"/>
    <lineage>
        <taxon>Bacteria</taxon>
        <taxon>Bacillati</taxon>
        <taxon>Actinomycetota</taxon>
        <taxon>Actinomycetes</taxon>
        <taxon>Actinomycetales</taxon>
        <taxon>Actinomycetaceae</taxon>
        <taxon>Actinomyces</taxon>
    </lineage>
</organism>
<protein>
    <recommendedName>
        <fullName evidence="4">HTH cro/C1-type domain-containing protein</fullName>
    </recommendedName>
</protein>
<proteinExistence type="predicted"/>
<dbReference type="GO" id="GO:0003677">
    <property type="term" value="F:DNA binding"/>
    <property type="evidence" value="ECO:0007669"/>
    <property type="project" value="InterPro"/>
</dbReference>
<gene>
    <name evidence="2" type="ORF">ID810_10515</name>
</gene>
<dbReference type="Gene3D" id="1.10.260.40">
    <property type="entry name" value="lambda repressor-like DNA-binding domains"/>
    <property type="match status" value="1"/>
</dbReference>
<reference evidence="2 3" key="1">
    <citation type="submission" date="2020-11" db="EMBL/GenBank/DDBJ databases">
        <title>Actinomyces sp. ZJ750.</title>
        <authorList>
            <person name="Zhou J."/>
        </authorList>
    </citation>
    <scope>NUCLEOTIDE SEQUENCE [LARGE SCALE GENOMIC DNA]</scope>
    <source>
        <strain evidence="2 3">ZJ750</strain>
    </source>
</reference>
<evidence type="ECO:0008006" key="4">
    <source>
        <dbReference type="Google" id="ProtNLM"/>
    </source>
</evidence>
<dbReference type="Proteomes" id="UP000594637">
    <property type="component" value="Chromosome"/>
</dbReference>
<evidence type="ECO:0000256" key="1">
    <source>
        <dbReference type="SAM" id="MobiDB-lite"/>
    </source>
</evidence>
<dbReference type="KEGG" id="arep:ID810_10515"/>
<sequence length="79" mass="8206">MSFRALGDTSGVNFSQINRMLAGDKVMTLDEYTMLCGALGLDPVQVLREAEAEVAARERSRVAVPPDGGGQAGAGLPAV</sequence>
<accession>A0A7T0LL44</accession>
<feature type="region of interest" description="Disordered" evidence="1">
    <location>
        <begin position="58"/>
        <end position="79"/>
    </location>
</feature>
<keyword evidence="3" id="KW-1185">Reference proteome</keyword>
<dbReference type="InterPro" id="IPR010982">
    <property type="entry name" value="Lambda_DNA-bd_dom_sf"/>
</dbReference>
<dbReference type="SUPFAM" id="SSF47413">
    <property type="entry name" value="lambda repressor-like DNA-binding domains"/>
    <property type="match status" value="1"/>
</dbReference>
<evidence type="ECO:0000313" key="2">
    <source>
        <dbReference type="EMBL" id="QPL05148.1"/>
    </source>
</evidence>
<name>A0A7T0LL44_9ACTO</name>
<dbReference type="AlphaFoldDB" id="A0A7T0LL44"/>
<dbReference type="EMBL" id="CP063989">
    <property type="protein sequence ID" value="QPL05148.1"/>
    <property type="molecule type" value="Genomic_DNA"/>
</dbReference>
<evidence type="ECO:0000313" key="3">
    <source>
        <dbReference type="Proteomes" id="UP000594637"/>
    </source>
</evidence>